<dbReference type="InterPro" id="IPR007452">
    <property type="entry name" value="TamB_C"/>
</dbReference>
<evidence type="ECO:0000313" key="8">
    <source>
        <dbReference type="Proteomes" id="UP000000442"/>
    </source>
</evidence>
<evidence type="ECO:0000256" key="4">
    <source>
        <dbReference type="ARBA" id="ARBA00023136"/>
    </source>
</evidence>
<evidence type="ECO:0000256" key="1">
    <source>
        <dbReference type="ARBA" id="ARBA00004167"/>
    </source>
</evidence>
<comment type="subcellular location">
    <subcellularLocation>
        <location evidence="1">Membrane</location>
        <topology evidence="1">Single-pass membrane protein</topology>
    </subcellularLocation>
</comment>
<dbReference type="PANTHER" id="PTHR30441:SF8">
    <property type="entry name" value="DUF748 DOMAIN-CONTAINING PROTEIN"/>
    <property type="match status" value="1"/>
</dbReference>
<feature type="domain" description="Translocation and assembly module TamB C-terminal" evidence="6">
    <location>
        <begin position="913"/>
        <end position="1262"/>
    </location>
</feature>
<evidence type="ECO:0000259" key="6">
    <source>
        <dbReference type="Pfam" id="PF04357"/>
    </source>
</evidence>
<dbReference type="KEGG" id="dat:HRM2_25860"/>
<keyword evidence="8" id="KW-1185">Reference proteome</keyword>
<dbReference type="STRING" id="177437.HRM2_25860"/>
<sequence length="1263" mass="137140">MKKRLKLLSGAVIAFLIFLALAALLTGILVATPSGQNYLLGWVNDRIPGSISLGAVNFSFTEKTVEIQGIELNSPAMEKVATLEKMLIRLDLSQLFDHTIILKQVQISAPRFYLNQNNNAELNLITCFIDPDDHAESSPPPASPGPLPVNIIVEQFLVEKGSLDFALESENLLAKTEDIFLSGSGDLAAGRARISFLAHDCSLSLNHKERFRADRIALKLALENGALSDIDLSVVSDPGTLEIMGSVVDLFQTPRADLAVNLVADLGKISTAIVPPIAMEGTLKTTATLTGTLNDPGISLSVTSDGGKVMSVPFKRTDLKCHLKNRVLSLEQFTSTIDGSKVSASATSDLNRAFPDGFTGVPLFEKIRASLDLTATNAGYQDFPRGDTRMVLAFSDDRLEIKRFDLNVLDSNLTLKGYVKPLGKGRLLPPEQIETDISFASTRIILENFLERFLPEKIIERGIARGKFTVKGSIKGALGNPAMVLNLDGRDIQPLGPPQPPGENQEGKEHLQVQAQVQPVQAQVQLQIKERLLTLENVLVTLEGGQVSGQGKIDLTQALPQGFFGNLAVDKISADLKLSADHFEPQPLLSQFDIADVHGKFSFDAMFTGSLDHPRATLHLTADGAGYKDYPRADAAMDLVFSNDYLDIKKLSLNNPDTNLFTEGRVRLMDNGSLLALEKISGDLKVKADRFNLHPFLKQFNIPDIHGKYAFDAMLTGSLDHPGATVHLVATDAGYKDYPRADAAMDLVFSDDYLDIKNFSLANPDSDLTLAGRIRLMEDGSLLALEKMAFESDMTVTQSDLRPYLDPAGTGDVKGSMKATVQAKGSLEQKIKINATGTIPARTIQLFTREINNVEGEVAIQIDALVDKEIQKSAVTGRVELVNIAMVVDETGQKLHDISGLILADREKIQIQNITGMIDTGHFTLSGDMGLMDFVPDRFNFQLKGKDLPVVLPDRMNTLFQTDLVLNGNLKKASLEGAITLSSGEWNADFNLEKTALEKILGSVQNRSTTQEDKSDNLVNAIKLNILVRADAPFSISNNLADLWVTPHLKIGGTIGGPAVTGRATLTPGTITYNAKEFELTKGIVDFIDPYGIAPVLDIQAEHQIQDRQIILKLTGPPDNLILTLSSVPQEQYGDILSLLLTGKTTTELINSEGGTSTSPASLVAGLAASSLAERLKKNVGIDTLEVGVGQSSTSSSLSDINLTVGKEITDKITVTYGMEAKEGEMIQKTSTDYKLSDRFTLSGFQNTEGHYGAEIRYRLEFQ</sequence>
<dbReference type="GO" id="GO:0005886">
    <property type="term" value="C:plasma membrane"/>
    <property type="evidence" value="ECO:0007669"/>
    <property type="project" value="InterPro"/>
</dbReference>
<name>C0QH31_DESAH</name>
<evidence type="ECO:0000313" key="7">
    <source>
        <dbReference type="EMBL" id="ACN15680.1"/>
    </source>
</evidence>
<dbReference type="Pfam" id="PF04357">
    <property type="entry name" value="TamB"/>
    <property type="match status" value="1"/>
</dbReference>
<reference evidence="7 8" key="1">
    <citation type="journal article" date="2009" name="Environ. Microbiol.">
        <title>Genome sequence of Desulfobacterium autotrophicum HRM2, a marine sulfate reducer oxidizing organic carbon completely to carbon dioxide.</title>
        <authorList>
            <person name="Strittmatter A.W."/>
            <person name="Liesegang H."/>
            <person name="Rabus R."/>
            <person name="Decker I."/>
            <person name="Amann J."/>
            <person name="Andres S."/>
            <person name="Henne A."/>
            <person name="Fricke W.F."/>
            <person name="Martinez-Arias R."/>
            <person name="Bartels D."/>
            <person name="Goesmann A."/>
            <person name="Krause L."/>
            <person name="Puehler A."/>
            <person name="Klenk H.P."/>
            <person name="Richter M."/>
            <person name="Schuler M."/>
            <person name="Gloeckner F.O."/>
            <person name="Meyerdierks A."/>
            <person name="Gottschalk G."/>
            <person name="Amann R."/>
        </authorList>
    </citation>
    <scope>NUCLEOTIDE SEQUENCE [LARGE SCALE GENOMIC DNA]</scope>
    <source>
        <strain evidence="8">ATCC 43914 / DSM 3382 / HRM2</strain>
    </source>
</reference>
<proteinExistence type="predicted"/>
<evidence type="ECO:0000256" key="5">
    <source>
        <dbReference type="SAM" id="MobiDB-lite"/>
    </source>
</evidence>
<organism evidence="7 8">
    <name type="scientific">Desulforapulum autotrophicum (strain ATCC 43914 / DSM 3382 / VKM B-1955 / HRM2)</name>
    <name type="common">Desulfobacterium autotrophicum</name>
    <dbReference type="NCBI Taxonomy" id="177437"/>
    <lineage>
        <taxon>Bacteria</taxon>
        <taxon>Pseudomonadati</taxon>
        <taxon>Thermodesulfobacteriota</taxon>
        <taxon>Desulfobacteria</taxon>
        <taxon>Desulfobacterales</taxon>
        <taxon>Desulfobacteraceae</taxon>
        <taxon>Desulforapulum</taxon>
    </lineage>
</organism>
<dbReference type="AlphaFoldDB" id="C0QH31"/>
<evidence type="ECO:0000256" key="3">
    <source>
        <dbReference type="ARBA" id="ARBA00022989"/>
    </source>
</evidence>
<evidence type="ECO:0000256" key="2">
    <source>
        <dbReference type="ARBA" id="ARBA00022692"/>
    </source>
</evidence>
<feature type="region of interest" description="Disordered" evidence="5">
    <location>
        <begin position="490"/>
        <end position="509"/>
    </location>
</feature>
<gene>
    <name evidence="7" type="ordered locus">HRM2_25860</name>
</gene>
<dbReference type="EMBL" id="CP001087">
    <property type="protein sequence ID" value="ACN15680.1"/>
    <property type="molecule type" value="Genomic_DNA"/>
</dbReference>
<dbReference type="Proteomes" id="UP000000442">
    <property type="component" value="Chromosome"/>
</dbReference>
<keyword evidence="3" id="KW-1133">Transmembrane helix</keyword>
<dbReference type="InterPro" id="IPR052894">
    <property type="entry name" value="AsmA-related"/>
</dbReference>
<dbReference type="GO" id="GO:0090313">
    <property type="term" value="P:regulation of protein targeting to membrane"/>
    <property type="evidence" value="ECO:0007669"/>
    <property type="project" value="TreeGrafter"/>
</dbReference>
<dbReference type="RefSeq" id="WP_015904444.1">
    <property type="nucleotide sequence ID" value="NC_012108.1"/>
</dbReference>
<dbReference type="HOGENOM" id="CLU_280432_0_0_7"/>
<dbReference type="eggNOG" id="COG2911">
    <property type="taxonomic scope" value="Bacteria"/>
</dbReference>
<accession>C0QH31</accession>
<keyword evidence="2" id="KW-0812">Transmembrane</keyword>
<protein>
    <recommendedName>
        <fullName evidence="6">Translocation and assembly module TamB C-terminal domain-containing protein</fullName>
    </recommendedName>
</protein>
<dbReference type="GO" id="GO:0009306">
    <property type="term" value="P:protein secretion"/>
    <property type="evidence" value="ECO:0007669"/>
    <property type="project" value="InterPro"/>
</dbReference>
<dbReference type="OrthoDB" id="5475916at2"/>
<keyword evidence="4" id="KW-0472">Membrane</keyword>
<dbReference type="PANTHER" id="PTHR30441">
    <property type="entry name" value="DUF748 DOMAIN-CONTAINING PROTEIN"/>
    <property type="match status" value="1"/>
</dbReference>